<feature type="region of interest" description="Disordered" evidence="1">
    <location>
        <begin position="1"/>
        <end position="21"/>
    </location>
</feature>
<proteinExistence type="predicted"/>
<dbReference type="Proteomes" id="UP000319210">
    <property type="component" value="Unassembled WGS sequence"/>
</dbReference>
<dbReference type="OrthoDB" id="4570646at2"/>
<protein>
    <recommendedName>
        <fullName evidence="2">DUF397 domain-containing protein</fullName>
    </recommendedName>
</protein>
<evidence type="ECO:0000313" key="4">
    <source>
        <dbReference type="Proteomes" id="UP000319210"/>
    </source>
</evidence>
<gene>
    <name evidence="3" type="ORF">SCA03_26450</name>
</gene>
<organism evidence="3 4">
    <name type="scientific">Streptomyces cacaoi</name>
    <dbReference type="NCBI Taxonomy" id="1898"/>
    <lineage>
        <taxon>Bacteria</taxon>
        <taxon>Bacillati</taxon>
        <taxon>Actinomycetota</taxon>
        <taxon>Actinomycetes</taxon>
        <taxon>Kitasatosporales</taxon>
        <taxon>Streptomycetaceae</taxon>
        <taxon>Streptomyces</taxon>
    </lineage>
</organism>
<dbReference type="RefSeq" id="WP_078873699.1">
    <property type="nucleotide sequence ID" value="NZ_JABELW010000142.1"/>
</dbReference>
<name>A0A4Y3QXH4_STRCI</name>
<feature type="domain" description="DUF397" evidence="2">
    <location>
        <begin position="9"/>
        <end position="61"/>
    </location>
</feature>
<comment type="caution">
    <text evidence="3">The sequence shown here is derived from an EMBL/GenBank/DDBJ whole genome shotgun (WGS) entry which is preliminary data.</text>
</comment>
<dbReference type="InterPro" id="IPR007278">
    <property type="entry name" value="DUF397"/>
</dbReference>
<dbReference type="AlphaFoldDB" id="A0A4Y3QXH4"/>
<keyword evidence="4" id="KW-1185">Reference proteome</keyword>
<evidence type="ECO:0000313" key="3">
    <source>
        <dbReference type="EMBL" id="GEB50094.1"/>
    </source>
</evidence>
<evidence type="ECO:0000259" key="2">
    <source>
        <dbReference type="Pfam" id="PF04149"/>
    </source>
</evidence>
<evidence type="ECO:0000256" key="1">
    <source>
        <dbReference type="SAM" id="MobiDB-lite"/>
    </source>
</evidence>
<dbReference type="Pfam" id="PF04149">
    <property type="entry name" value="DUF397"/>
    <property type="match status" value="1"/>
</dbReference>
<sequence length="68" mass="7029">MMPPGEAVRWRKSSHSNQDGGACVEVSDDFGVVVPVRDSKYPHGPVLSFPAGGWAAFVSALGGGELSA</sequence>
<accession>A0A4Y3QXH4</accession>
<reference evidence="3 4" key="1">
    <citation type="submission" date="2019-06" db="EMBL/GenBank/DDBJ databases">
        <title>Whole genome shotgun sequence of Streptomyces cacaoi subsp. cacaoi NBRC 12748.</title>
        <authorList>
            <person name="Hosoyama A."/>
            <person name="Uohara A."/>
            <person name="Ohji S."/>
            <person name="Ichikawa N."/>
        </authorList>
    </citation>
    <scope>NUCLEOTIDE SEQUENCE [LARGE SCALE GENOMIC DNA]</scope>
    <source>
        <strain evidence="3 4">NBRC 12748</strain>
    </source>
</reference>
<dbReference type="EMBL" id="BJMM01000010">
    <property type="protein sequence ID" value="GEB50094.1"/>
    <property type="molecule type" value="Genomic_DNA"/>
</dbReference>